<name>D6RLD9_COPC7</name>
<feature type="compositionally biased region" description="Low complexity" evidence="4">
    <location>
        <begin position="21"/>
        <end position="32"/>
    </location>
</feature>
<dbReference type="FunCoup" id="D6RLD9">
    <property type="interactions" value="336"/>
</dbReference>
<dbReference type="EMBL" id="AACS02000003">
    <property type="protein sequence ID" value="EFI28205.1"/>
    <property type="molecule type" value="Genomic_DNA"/>
</dbReference>
<dbReference type="Proteomes" id="UP000001861">
    <property type="component" value="Unassembled WGS sequence"/>
</dbReference>
<keyword evidence="2" id="KW-0479">Metal-binding</keyword>
<accession>D6RLD9</accession>
<evidence type="ECO:0000256" key="4">
    <source>
        <dbReference type="SAM" id="MobiDB-lite"/>
    </source>
</evidence>
<evidence type="ECO:0000256" key="3">
    <source>
        <dbReference type="ARBA" id="ARBA00022833"/>
    </source>
</evidence>
<dbReference type="InterPro" id="IPR034751">
    <property type="entry name" value="Yippee"/>
</dbReference>
<dbReference type="GeneID" id="9378683"/>
<comment type="similarity">
    <text evidence="1">Belongs to the yippee family.</text>
</comment>
<sequence>MAHYYNHDYAAGSSSTLTVDRPSPVRRLPSLPGTTPPATPGSWESRRVSRPLPKIPRALICKQCSTIITSNNVLLPLSQIPPDSRAFRGFAGKASLFTETYNVKVAKPGIQLMATGAHTMSEISCGGCNTYLGWKIVRAHEPTERWKEGHFLLELEHMYAQPDTVAPLSLRPQSQTRSRKSIGSDTNSE</sequence>
<evidence type="ECO:0000313" key="6">
    <source>
        <dbReference type="EMBL" id="EFI28205.1"/>
    </source>
</evidence>
<dbReference type="GO" id="GO:0046872">
    <property type="term" value="F:metal ion binding"/>
    <property type="evidence" value="ECO:0007669"/>
    <property type="project" value="UniProtKB-KW"/>
</dbReference>
<feature type="compositionally biased region" description="Polar residues" evidence="4">
    <location>
        <begin position="171"/>
        <end position="189"/>
    </location>
</feature>
<dbReference type="OMA" id="LACRRCK"/>
<dbReference type="KEGG" id="cci:CC1G_14230"/>
<dbReference type="VEuPathDB" id="FungiDB:CC1G_14230"/>
<dbReference type="OrthoDB" id="6407410at2759"/>
<dbReference type="HOGENOM" id="CLU_1540174_0_0_1"/>
<organism evidence="6 7">
    <name type="scientific">Coprinopsis cinerea (strain Okayama-7 / 130 / ATCC MYA-4618 / FGSC 9003)</name>
    <name type="common">Inky cap fungus</name>
    <name type="synonym">Hormographiella aspergillata</name>
    <dbReference type="NCBI Taxonomy" id="240176"/>
    <lineage>
        <taxon>Eukaryota</taxon>
        <taxon>Fungi</taxon>
        <taxon>Dikarya</taxon>
        <taxon>Basidiomycota</taxon>
        <taxon>Agaricomycotina</taxon>
        <taxon>Agaricomycetes</taxon>
        <taxon>Agaricomycetidae</taxon>
        <taxon>Agaricales</taxon>
        <taxon>Agaricineae</taxon>
        <taxon>Psathyrellaceae</taxon>
        <taxon>Coprinopsis</taxon>
    </lineage>
</organism>
<dbReference type="PROSITE" id="PS51792">
    <property type="entry name" value="YIPPEE"/>
    <property type="match status" value="1"/>
</dbReference>
<keyword evidence="7" id="KW-1185">Reference proteome</keyword>
<comment type="caution">
    <text evidence="6">The sequence shown here is derived from an EMBL/GenBank/DDBJ whole genome shotgun (WGS) entry which is preliminary data.</text>
</comment>
<evidence type="ECO:0000313" key="7">
    <source>
        <dbReference type="Proteomes" id="UP000001861"/>
    </source>
</evidence>
<feature type="region of interest" description="Disordered" evidence="4">
    <location>
        <begin position="13"/>
        <end position="48"/>
    </location>
</feature>
<dbReference type="InterPro" id="IPR039058">
    <property type="entry name" value="Yippee_fam"/>
</dbReference>
<evidence type="ECO:0000256" key="2">
    <source>
        <dbReference type="ARBA" id="ARBA00022723"/>
    </source>
</evidence>
<feature type="domain" description="Yippee" evidence="5">
    <location>
        <begin position="57"/>
        <end position="162"/>
    </location>
</feature>
<feature type="region of interest" description="Disordered" evidence="4">
    <location>
        <begin position="169"/>
        <end position="189"/>
    </location>
</feature>
<dbReference type="Pfam" id="PF03226">
    <property type="entry name" value="Yippee-Mis18"/>
    <property type="match status" value="1"/>
</dbReference>
<evidence type="ECO:0000259" key="5">
    <source>
        <dbReference type="PROSITE" id="PS51792"/>
    </source>
</evidence>
<dbReference type="STRING" id="240176.D6RLD9"/>
<dbReference type="eggNOG" id="KOG3399">
    <property type="taxonomic scope" value="Eukaryota"/>
</dbReference>
<gene>
    <name evidence="6" type="ORF">CC1G_14230</name>
</gene>
<keyword evidence="3" id="KW-0862">Zinc</keyword>
<reference evidence="6 7" key="1">
    <citation type="journal article" date="2010" name="Proc. Natl. Acad. Sci. U.S.A.">
        <title>Insights into evolution of multicellular fungi from the assembled chromosomes of the mushroom Coprinopsis cinerea (Coprinus cinereus).</title>
        <authorList>
            <person name="Stajich J.E."/>
            <person name="Wilke S.K."/>
            <person name="Ahren D."/>
            <person name="Au C.H."/>
            <person name="Birren B.W."/>
            <person name="Borodovsky M."/>
            <person name="Burns C."/>
            <person name="Canback B."/>
            <person name="Casselton L.A."/>
            <person name="Cheng C.K."/>
            <person name="Deng J."/>
            <person name="Dietrich F.S."/>
            <person name="Fargo D.C."/>
            <person name="Farman M.L."/>
            <person name="Gathman A.C."/>
            <person name="Goldberg J."/>
            <person name="Guigo R."/>
            <person name="Hoegger P.J."/>
            <person name="Hooker J.B."/>
            <person name="Huggins A."/>
            <person name="James T.Y."/>
            <person name="Kamada T."/>
            <person name="Kilaru S."/>
            <person name="Kodira C."/>
            <person name="Kues U."/>
            <person name="Kupfer D."/>
            <person name="Kwan H.S."/>
            <person name="Lomsadze A."/>
            <person name="Li W."/>
            <person name="Lilly W.W."/>
            <person name="Ma L.J."/>
            <person name="Mackey A.J."/>
            <person name="Manning G."/>
            <person name="Martin F."/>
            <person name="Muraguchi H."/>
            <person name="Natvig D.O."/>
            <person name="Palmerini H."/>
            <person name="Ramesh M.A."/>
            <person name="Rehmeyer C.J."/>
            <person name="Roe B.A."/>
            <person name="Shenoy N."/>
            <person name="Stanke M."/>
            <person name="Ter-Hovhannisyan V."/>
            <person name="Tunlid A."/>
            <person name="Velagapudi R."/>
            <person name="Vision T.J."/>
            <person name="Zeng Q."/>
            <person name="Zolan M.E."/>
            <person name="Pukkila P.J."/>
        </authorList>
    </citation>
    <scope>NUCLEOTIDE SEQUENCE [LARGE SCALE GENOMIC DNA]</scope>
    <source>
        <strain evidence="7">Okayama-7 / 130 / ATCC MYA-4618 / FGSC 9003</strain>
    </source>
</reference>
<dbReference type="AlphaFoldDB" id="D6RLD9"/>
<dbReference type="PANTHER" id="PTHR13848">
    <property type="entry name" value="PROTEIN YIPPEE-LIKE CG15309-RELATED"/>
    <property type="match status" value="1"/>
</dbReference>
<proteinExistence type="inferred from homology"/>
<evidence type="ECO:0000256" key="1">
    <source>
        <dbReference type="ARBA" id="ARBA00005613"/>
    </source>
</evidence>
<dbReference type="RefSeq" id="XP_002911699.1">
    <property type="nucleotide sequence ID" value="XM_002911653.1"/>
</dbReference>
<dbReference type="InterPro" id="IPR004910">
    <property type="entry name" value="Yippee/Mis18/Cereblon"/>
</dbReference>
<dbReference type="InParanoid" id="D6RLD9"/>
<protein>
    <recommendedName>
        <fullName evidence="5">Yippee domain-containing protein</fullName>
    </recommendedName>
</protein>